<reference evidence="1" key="1">
    <citation type="journal article" date="2014" name="Front. Microbiol.">
        <title>High frequency of phylogenetically diverse reductive dehalogenase-homologous genes in deep subseafloor sedimentary metagenomes.</title>
        <authorList>
            <person name="Kawai M."/>
            <person name="Futagami T."/>
            <person name="Toyoda A."/>
            <person name="Takaki Y."/>
            <person name="Nishi S."/>
            <person name="Hori S."/>
            <person name="Arai W."/>
            <person name="Tsubouchi T."/>
            <person name="Morono Y."/>
            <person name="Uchiyama I."/>
            <person name="Ito T."/>
            <person name="Fujiyama A."/>
            <person name="Inagaki F."/>
            <person name="Takami H."/>
        </authorList>
    </citation>
    <scope>NUCLEOTIDE SEQUENCE</scope>
    <source>
        <strain evidence="1">Expedition CK06-06</strain>
    </source>
</reference>
<evidence type="ECO:0000313" key="1">
    <source>
        <dbReference type="EMBL" id="GAH41400.1"/>
    </source>
</evidence>
<gene>
    <name evidence="1" type="ORF">S03H2_16529</name>
</gene>
<proteinExistence type="predicted"/>
<dbReference type="EMBL" id="BARU01008449">
    <property type="protein sequence ID" value="GAH41400.1"/>
    <property type="molecule type" value="Genomic_DNA"/>
</dbReference>
<name>X1G996_9ZZZZ</name>
<comment type="caution">
    <text evidence="1">The sequence shown here is derived from an EMBL/GenBank/DDBJ whole genome shotgun (WGS) entry which is preliminary data.</text>
</comment>
<dbReference type="AlphaFoldDB" id="X1G996"/>
<protein>
    <submittedName>
        <fullName evidence="1">Uncharacterized protein</fullName>
    </submittedName>
</protein>
<feature type="non-terminal residue" evidence="1">
    <location>
        <position position="349"/>
    </location>
</feature>
<accession>X1G996</accession>
<sequence>MKNPYKYPFPFPKENYSGKPWIFSPDQTVYPFPVPSVELFAEYEWPKSLCQFANECLVEDIQDLDAASECTNALQYGCPLFLTRFSEFQEFGECKNIQIFEIGQTESKDYKEKDLEKIVENFQKLNKTHKPPMVVLGHGENQKLLGETGLPSAGWVTKIWVRGKKLYADFKDVPKQVVKVIKNGAYKFPSVEIYKNFMYNNENFGPVLRRVALLGADIPRIKSLNDVIARYEELEYQDPFCLPVVRSDDNQDDGQGDSQDEKTLWLGGETMSKKLSIPVKTGSKDFEAMGFKIGEEIILGDETIGTLVEFGEHELVLEVDSETEFSEGQEIFGKESEAKAVIGKPESAG</sequence>
<organism evidence="1">
    <name type="scientific">marine sediment metagenome</name>
    <dbReference type="NCBI Taxonomy" id="412755"/>
    <lineage>
        <taxon>unclassified sequences</taxon>
        <taxon>metagenomes</taxon>
        <taxon>ecological metagenomes</taxon>
    </lineage>
</organism>